<feature type="compositionally biased region" description="Low complexity" evidence="1">
    <location>
        <begin position="600"/>
        <end position="616"/>
    </location>
</feature>
<evidence type="ECO:0000313" key="3">
    <source>
        <dbReference type="Proteomes" id="UP000494163"/>
    </source>
</evidence>
<evidence type="ECO:0000313" key="2">
    <source>
        <dbReference type="EMBL" id="ALC49407.1"/>
    </source>
</evidence>
<accession>A0A0M4FAI0</accession>
<name>A0A0M4FAI0_DROBS</name>
<feature type="region of interest" description="Disordered" evidence="1">
    <location>
        <begin position="341"/>
        <end position="387"/>
    </location>
</feature>
<feature type="compositionally biased region" description="Basic and acidic residues" evidence="1">
    <location>
        <begin position="574"/>
        <end position="592"/>
    </location>
</feature>
<evidence type="ECO:0000256" key="1">
    <source>
        <dbReference type="SAM" id="MobiDB-lite"/>
    </source>
</evidence>
<feature type="compositionally biased region" description="Low complexity" evidence="1">
    <location>
        <begin position="499"/>
        <end position="543"/>
    </location>
</feature>
<feature type="compositionally biased region" description="Basic residues" evidence="1">
    <location>
        <begin position="354"/>
        <end position="363"/>
    </location>
</feature>
<dbReference type="OMA" id="YHDFLQT"/>
<reference evidence="2 3" key="1">
    <citation type="submission" date="2015-08" db="EMBL/GenBank/DDBJ databases">
        <title>Ancestral chromatin configuration constrains chromatin evolution on differentiating sex chromosomes in Drosophila.</title>
        <authorList>
            <person name="Zhou Q."/>
            <person name="Bachtrog D."/>
        </authorList>
    </citation>
    <scope>NUCLEOTIDE SEQUENCE [LARGE SCALE GENOMIC DNA]</scope>
    <source>
        <tissue evidence="2">Whole larvae</tissue>
    </source>
</reference>
<protein>
    <submittedName>
        <fullName evidence="2">CG15473</fullName>
    </submittedName>
</protein>
<dbReference type="EMBL" id="CP012528">
    <property type="protein sequence ID" value="ALC49407.1"/>
    <property type="molecule type" value="Genomic_DNA"/>
</dbReference>
<feature type="region of interest" description="Disordered" evidence="1">
    <location>
        <begin position="491"/>
        <end position="621"/>
    </location>
</feature>
<dbReference type="Proteomes" id="UP000494163">
    <property type="component" value="Chromosome X"/>
</dbReference>
<keyword evidence="3" id="KW-1185">Reference proteome</keyword>
<dbReference type="AlphaFoldDB" id="A0A0M4FAI0"/>
<feature type="region of interest" description="Disordered" evidence="1">
    <location>
        <begin position="418"/>
        <end position="437"/>
    </location>
</feature>
<feature type="compositionally biased region" description="Low complexity" evidence="1">
    <location>
        <begin position="555"/>
        <end position="564"/>
    </location>
</feature>
<gene>
    <name evidence="2" type="ORF">Dbus_chrXg1263</name>
</gene>
<organism evidence="2 3">
    <name type="scientific">Drosophila busckii</name>
    <name type="common">Fruit fly</name>
    <dbReference type="NCBI Taxonomy" id="30019"/>
    <lineage>
        <taxon>Eukaryota</taxon>
        <taxon>Metazoa</taxon>
        <taxon>Ecdysozoa</taxon>
        <taxon>Arthropoda</taxon>
        <taxon>Hexapoda</taxon>
        <taxon>Insecta</taxon>
        <taxon>Pterygota</taxon>
        <taxon>Neoptera</taxon>
        <taxon>Endopterygota</taxon>
        <taxon>Diptera</taxon>
        <taxon>Brachycera</taxon>
        <taxon>Muscomorpha</taxon>
        <taxon>Ephydroidea</taxon>
        <taxon>Drosophilidae</taxon>
        <taxon>Drosophila</taxon>
    </lineage>
</organism>
<sequence length="662" mass="73771">MSILQLPLVTPIVARDVLLTPKPGQQLSGKRLYYLEQAEQSESRAWERTLKHVTYVTLFTDAAVGAAGGNLSQLHDYHDFLQTPYVPAADQTQLPSSRFGDIVTLASGRLEWFAANGSYRFIEGATTQSAAAGAAAPGRETRALWQVQRIRHREPESQPQRFHYELKFSISPLTLTHPSWPPQSYIQRESDYPQSFGRVAYAEQLAQRRQDQRQRLEPQATFVRGIFQSPPPPAPPNLNIGEYLQLPHESAAAIKQPSKLELLPGLFNLGLRPNYIPATTYRPSYPLKFNAPERYPLPNELAGSDAAAAPPEATPVTHHFHHHFYMTPNGLIEAHQPRPSVNLQELSTPPPAYQHHHHHHGQHHGLSYESLESGEDQPHLHHQHQQALLSNPQLYPAYEQPSSYQRFKLPPLLIYAGSGGSTTESETQEAHKQFVHSEPLEETIYRYSEPDPLYVQEQPVDVLHLEQEQEPEQQHEEEKQQLPVELEQQLHAGSQKQLATAATTSSSTTTTSTTTTAAPTAVSTPASFVSSSTSSTPLRALSRYRSTPRITAGRSTTTTTSTTTAQPALKWQVRRRENATDSKPKSSQRLESKVAFPNSTTTTTTTPTTTTTTTTPLPVPNKRELVEVLTQKSVSKSVSIKVGEHGEEVPIIVEDVDEQENE</sequence>
<feature type="non-terminal residue" evidence="2">
    <location>
        <position position="662"/>
    </location>
</feature>
<proteinExistence type="predicted"/>
<dbReference type="STRING" id="30019.A0A0M4FAI0"/>